<keyword evidence="2" id="KW-1185">Reference proteome</keyword>
<accession>A0A9X3B4I9</accession>
<reference evidence="1" key="2">
    <citation type="journal article" date="2023" name="mSystems">
        <title>Charting the Lipopeptidome of Nonpathogenic Pseudomonas.</title>
        <authorList>
            <person name="Cesa-Luna C."/>
            <person name="Geudens N."/>
            <person name="Girard L."/>
            <person name="De Roo V."/>
            <person name="Maklad H.R."/>
            <person name="Martins J.C."/>
            <person name="Hofte M."/>
            <person name="De Mot R."/>
        </authorList>
    </citation>
    <scope>NUCLEOTIDE SEQUENCE</scope>
    <source>
        <strain evidence="1">B1M3-32</strain>
    </source>
</reference>
<comment type="caution">
    <text evidence="1">The sequence shown here is derived from an EMBL/GenBank/DDBJ whole genome shotgun (WGS) entry which is preliminary data.</text>
</comment>
<reference evidence="1" key="1">
    <citation type="submission" date="2022-09" db="EMBL/GenBank/DDBJ databases">
        <authorList>
            <person name="Cesa-Luna C."/>
            <person name="Girard L."/>
            <person name="Lood C."/>
            <person name="Hofte M."/>
            <person name="De Mot R."/>
        </authorList>
    </citation>
    <scope>NUCLEOTIDE SEQUENCE</scope>
    <source>
        <strain evidence="1">B1M3-32</strain>
    </source>
</reference>
<sequence>MLIALVPSKSAASTLQLVALEGIGPEKKCVRPKGDIKRPYYFEPSALTIQRRFLGLGH</sequence>
<proteinExistence type="predicted"/>
<dbReference type="RefSeq" id="WP_262149962.1">
    <property type="nucleotide sequence ID" value="NZ_JAOSKY010000016.1"/>
</dbReference>
<dbReference type="AlphaFoldDB" id="A0A9X3B4I9"/>
<evidence type="ECO:0000313" key="1">
    <source>
        <dbReference type="EMBL" id="MCU7250546.1"/>
    </source>
</evidence>
<gene>
    <name evidence="1" type="ORF">OC940_22270</name>
</gene>
<organism evidence="1 2">
    <name type="scientific">Pseudomonas koreensis</name>
    <dbReference type="NCBI Taxonomy" id="198620"/>
    <lineage>
        <taxon>Bacteria</taxon>
        <taxon>Pseudomonadati</taxon>
        <taxon>Pseudomonadota</taxon>
        <taxon>Gammaproteobacteria</taxon>
        <taxon>Pseudomonadales</taxon>
        <taxon>Pseudomonadaceae</taxon>
        <taxon>Pseudomonas</taxon>
    </lineage>
</organism>
<evidence type="ECO:0000313" key="2">
    <source>
        <dbReference type="Proteomes" id="UP001139955"/>
    </source>
</evidence>
<dbReference type="EMBL" id="JAOSKY010000016">
    <property type="protein sequence ID" value="MCU7250546.1"/>
    <property type="molecule type" value="Genomic_DNA"/>
</dbReference>
<name>A0A9X3B4I9_9PSED</name>
<dbReference type="Proteomes" id="UP001139955">
    <property type="component" value="Unassembled WGS sequence"/>
</dbReference>
<protein>
    <submittedName>
        <fullName evidence="1">Uncharacterized protein</fullName>
    </submittedName>
</protein>